<proteinExistence type="inferred from homology"/>
<sequence length="195" mass="23049">MEETSDKTAVPCRFEEVYDRYKAYFIGIALSYVRDRMVAEDLVTDSFLKVWENRSGITPHNLPAYLLTALRRRCLDWLRNRNIHLRAQHRLHQTECRIVEERIARLESETSHPLLISEALAIIERELQRMPEQRRRVFVAHRFEEMSYREIAAVYHLSEGQVTYELRMARESLKMALKDYLPLVALIVEGGSRLS</sequence>
<evidence type="ECO:0000256" key="2">
    <source>
        <dbReference type="ARBA" id="ARBA00023015"/>
    </source>
</evidence>
<dbReference type="InterPro" id="IPR039425">
    <property type="entry name" value="RNA_pol_sigma-70-like"/>
</dbReference>
<evidence type="ECO:0000313" key="8">
    <source>
        <dbReference type="Proteomes" id="UP000886844"/>
    </source>
</evidence>
<dbReference type="GO" id="GO:0003677">
    <property type="term" value="F:DNA binding"/>
    <property type="evidence" value="ECO:0007669"/>
    <property type="project" value="InterPro"/>
</dbReference>
<dbReference type="InterPro" id="IPR007627">
    <property type="entry name" value="RNA_pol_sigma70_r2"/>
</dbReference>
<evidence type="ECO:0000313" key="7">
    <source>
        <dbReference type="EMBL" id="HIY69611.1"/>
    </source>
</evidence>
<dbReference type="SUPFAM" id="SSF88946">
    <property type="entry name" value="Sigma2 domain of RNA polymerase sigma factors"/>
    <property type="match status" value="1"/>
</dbReference>
<dbReference type="InterPro" id="IPR036388">
    <property type="entry name" value="WH-like_DNA-bd_sf"/>
</dbReference>
<name>A0A9D1Z4X9_9BACT</name>
<dbReference type="Gene3D" id="1.10.1740.10">
    <property type="match status" value="1"/>
</dbReference>
<gene>
    <name evidence="7" type="ORF">H9828_09370</name>
</gene>
<dbReference type="PANTHER" id="PTHR43133">
    <property type="entry name" value="RNA POLYMERASE ECF-TYPE SIGMA FACTO"/>
    <property type="match status" value="1"/>
</dbReference>
<dbReference type="Gene3D" id="1.10.10.10">
    <property type="entry name" value="Winged helix-like DNA-binding domain superfamily/Winged helix DNA-binding domain"/>
    <property type="match status" value="1"/>
</dbReference>
<dbReference type="InterPro" id="IPR013324">
    <property type="entry name" value="RNA_pol_sigma_r3/r4-like"/>
</dbReference>
<evidence type="ECO:0000259" key="5">
    <source>
        <dbReference type="Pfam" id="PF04542"/>
    </source>
</evidence>
<accession>A0A9D1Z4X9</accession>
<protein>
    <submittedName>
        <fullName evidence="7">RNA polymerase sigma-70 factor</fullName>
    </submittedName>
</protein>
<dbReference type="PANTHER" id="PTHR43133:SF46">
    <property type="entry name" value="RNA POLYMERASE SIGMA-70 FACTOR ECF SUBFAMILY"/>
    <property type="match status" value="1"/>
</dbReference>
<dbReference type="Proteomes" id="UP000886844">
    <property type="component" value="Unassembled WGS sequence"/>
</dbReference>
<keyword evidence="3" id="KW-0731">Sigma factor</keyword>
<dbReference type="GO" id="GO:0006352">
    <property type="term" value="P:DNA-templated transcription initiation"/>
    <property type="evidence" value="ECO:0007669"/>
    <property type="project" value="InterPro"/>
</dbReference>
<keyword evidence="2" id="KW-0805">Transcription regulation</keyword>
<feature type="domain" description="RNA polymerase sigma-70 region 2" evidence="5">
    <location>
        <begin position="18"/>
        <end position="81"/>
    </location>
</feature>
<dbReference type="SUPFAM" id="SSF88659">
    <property type="entry name" value="Sigma3 and sigma4 domains of RNA polymerase sigma factors"/>
    <property type="match status" value="1"/>
</dbReference>
<dbReference type="InterPro" id="IPR014284">
    <property type="entry name" value="RNA_pol_sigma-70_dom"/>
</dbReference>
<keyword evidence="4" id="KW-0804">Transcription</keyword>
<organism evidence="7 8">
    <name type="scientific">Candidatus Alistipes intestinigallinarum</name>
    <dbReference type="NCBI Taxonomy" id="2838440"/>
    <lineage>
        <taxon>Bacteria</taxon>
        <taxon>Pseudomonadati</taxon>
        <taxon>Bacteroidota</taxon>
        <taxon>Bacteroidia</taxon>
        <taxon>Bacteroidales</taxon>
        <taxon>Rikenellaceae</taxon>
        <taxon>Alistipes</taxon>
    </lineage>
</organism>
<dbReference type="InterPro" id="IPR013325">
    <property type="entry name" value="RNA_pol_sigma_r2"/>
</dbReference>
<feature type="domain" description="RNA polymerase sigma factor 70 region 4 type 2" evidence="6">
    <location>
        <begin position="122"/>
        <end position="173"/>
    </location>
</feature>
<dbReference type="InterPro" id="IPR013249">
    <property type="entry name" value="RNA_pol_sigma70_r4_t2"/>
</dbReference>
<dbReference type="NCBIfam" id="TIGR02937">
    <property type="entry name" value="sigma70-ECF"/>
    <property type="match status" value="1"/>
</dbReference>
<dbReference type="NCBIfam" id="TIGR02985">
    <property type="entry name" value="Sig70_bacteroi1"/>
    <property type="match status" value="1"/>
</dbReference>
<evidence type="ECO:0000256" key="3">
    <source>
        <dbReference type="ARBA" id="ARBA00023082"/>
    </source>
</evidence>
<dbReference type="Pfam" id="PF08281">
    <property type="entry name" value="Sigma70_r4_2"/>
    <property type="match status" value="1"/>
</dbReference>
<dbReference type="EMBL" id="DXDA01000070">
    <property type="protein sequence ID" value="HIY69611.1"/>
    <property type="molecule type" value="Genomic_DNA"/>
</dbReference>
<reference evidence="7" key="2">
    <citation type="submission" date="2021-04" db="EMBL/GenBank/DDBJ databases">
        <authorList>
            <person name="Gilroy R."/>
        </authorList>
    </citation>
    <scope>NUCLEOTIDE SEQUENCE</scope>
    <source>
        <strain evidence="7">5134</strain>
    </source>
</reference>
<comment type="similarity">
    <text evidence="1">Belongs to the sigma-70 factor family. ECF subfamily.</text>
</comment>
<evidence type="ECO:0000259" key="6">
    <source>
        <dbReference type="Pfam" id="PF08281"/>
    </source>
</evidence>
<evidence type="ECO:0000256" key="4">
    <source>
        <dbReference type="ARBA" id="ARBA00023163"/>
    </source>
</evidence>
<evidence type="ECO:0000256" key="1">
    <source>
        <dbReference type="ARBA" id="ARBA00010641"/>
    </source>
</evidence>
<reference evidence="7" key="1">
    <citation type="journal article" date="2021" name="PeerJ">
        <title>Extensive microbial diversity within the chicken gut microbiome revealed by metagenomics and culture.</title>
        <authorList>
            <person name="Gilroy R."/>
            <person name="Ravi A."/>
            <person name="Getino M."/>
            <person name="Pursley I."/>
            <person name="Horton D.L."/>
            <person name="Alikhan N.F."/>
            <person name="Baker D."/>
            <person name="Gharbi K."/>
            <person name="Hall N."/>
            <person name="Watson M."/>
            <person name="Adriaenssens E.M."/>
            <person name="Foster-Nyarko E."/>
            <person name="Jarju S."/>
            <person name="Secka A."/>
            <person name="Antonio M."/>
            <person name="Oren A."/>
            <person name="Chaudhuri R.R."/>
            <person name="La Ragione R."/>
            <person name="Hildebrand F."/>
            <person name="Pallen M.J."/>
        </authorList>
    </citation>
    <scope>NUCLEOTIDE SEQUENCE</scope>
    <source>
        <strain evidence="7">5134</strain>
    </source>
</reference>
<dbReference type="Pfam" id="PF04542">
    <property type="entry name" value="Sigma70_r2"/>
    <property type="match status" value="1"/>
</dbReference>
<dbReference type="AlphaFoldDB" id="A0A9D1Z4X9"/>
<comment type="caution">
    <text evidence="7">The sequence shown here is derived from an EMBL/GenBank/DDBJ whole genome shotgun (WGS) entry which is preliminary data.</text>
</comment>
<dbReference type="InterPro" id="IPR014327">
    <property type="entry name" value="RNA_pol_sigma70_bacteroid"/>
</dbReference>
<dbReference type="GO" id="GO:0016987">
    <property type="term" value="F:sigma factor activity"/>
    <property type="evidence" value="ECO:0007669"/>
    <property type="project" value="UniProtKB-KW"/>
</dbReference>